<gene>
    <name evidence="6" type="ORF">BZG01_04150</name>
</gene>
<dbReference type="Gene3D" id="3.90.1150.10">
    <property type="entry name" value="Aspartate Aminotransferase, domain 1"/>
    <property type="match status" value="1"/>
</dbReference>
<keyword evidence="2 4" id="KW-0032">Aminotransferase</keyword>
<reference evidence="6 7" key="1">
    <citation type="journal article" date="2017" name="Front. Microbiol.">
        <title>Labilibaculum manganireducens gen. nov., sp. nov. and Labilibaculum filiforme sp. nov., Novel Bacteroidetes Isolated from Subsurface Sediments of the Baltic Sea.</title>
        <authorList>
            <person name="Vandieken V."/>
            <person name="Marshall I.P."/>
            <person name="Niemann H."/>
            <person name="Engelen B."/>
            <person name="Cypionka H."/>
        </authorList>
    </citation>
    <scope>NUCLEOTIDE SEQUENCE [LARGE SCALE GENOMIC DNA]</scope>
    <source>
        <strain evidence="6 7">59.10-2M</strain>
    </source>
</reference>
<sequence>MIQPANRTQGVKEYYFSVKLKEIAKLNEGEVKVLNLGIGDPDMSPSEDTWGMLKEACEHPKSHGYQSYQGIPALREGFAKWYKNFFDVDLNPANEILPLMGSKEGIMITSLAYLNEGDEVLIPNPSYPTYTSVTNLLGGKIVSYPLVEENNYHPDFDALEKRDLSKVKIMWINYPHMPTGARASKELLEKVVAFGRKHKILIVNDNPYSFILNDSPMSIMSIEGAKDCCIELNSLSKSHNMPGWRVGMICGKAEMLEPVLKVKTNMDSGMFYPVQQAAAKALAQDQSWYDSINKVYKTRRDLVFKLMNLIECSPREDQGGMFVWAAIPEKYKDGYELSDKVLKDSKVFITPGGIFGDQGDKYIRISLCSNEAVIEEAINRIKEN</sequence>
<dbReference type="InterPro" id="IPR015421">
    <property type="entry name" value="PyrdxlP-dep_Trfase_major"/>
</dbReference>
<dbReference type="CDD" id="cd00609">
    <property type="entry name" value="AAT_like"/>
    <property type="match status" value="1"/>
</dbReference>
<organism evidence="6 7">
    <name type="scientific">Labilibaculum manganireducens</name>
    <dbReference type="NCBI Taxonomy" id="1940525"/>
    <lineage>
        <taxon>Bacteria</taxon>
        <taxon>Pseudomonadati</taxon>
        <taxon>Bacteroidota</taxon>
        <taxon>Bacteroidia</taxon>
        <taxon>Marinilabiliales</taxon>
        <taxon>Marinifilaceae</taxon>
        <taxon>Labilibaculum</taxon>
    </lineage>
</organism>
<dbReference type="InterPro" id="IPR015424">
    <property type="entry name" value="PyrdxlP-dep_Trfase"/>
</dbReference>
<dbReference type="GO" id="GO:0030170">
    <property type="term" value="F:pyridoxal phosphate binding"/>
    <property type="evidence" value="ECO:0007669"/>
    <property type="project" value="InterPro"/>
</dbReference>
<dbReference type="AlphaFoldDB" id="A0A2N3IDT9"/>
<keyword evidence="3 4" id="KW-0808">Transferase</keyword>
<evidence type="ECO:0000256" key="3">
    <source>
        <dbReference type="ARBA" id="ARBA00022679"/>
    </source>
</evidence>
<evidence type="ECO:0000256" key="1">
    <source>
        <dbReference type="ARBA" id="ARBA00001933"/>
    </source>
</evidence>
<dbReference type="PANTHER" id="PTHR42832">
    <property type="entry name" value="AMINO ACID AMINOTRANSFERASE"/>
    <property type="match status" value="1"/>
</dbReference>
<dbReference type="Pfam" id="PF00155">
    <property type="entry name" value="Aminotran_1_2"/>
    <property type="match status" value="1"/>
</dbReference>
<comment type="similarity">
    <text evidence="4">Belongs to the class-I pyridoxal-phosphate-dependent aminotransferase family.</text>
</comment>
<dbReference type="InterPro" id="IPR004838">
    <property type="entry name" value="NHTrfase_class1_PyrdxlP-BS"/>
</dbReference>
<protein>
    <recommendedName>
        <fullName evidence="4">Aminotransferase</fullName>
        <ecNumber evidence="4">2.6.1.-</ecNumber>
    </recommendedName>
</protein>
<dbReference type="GO" id="GO:0008483">
    <property type="term" value="F:transaminase activity"/>
    <property type="evidence" value="ECO:0007669"/>
    <property type="project" value="UniProtKB-KW"/>
</dbReference>
<dbReference type="EMBL" id="MVDE01000004">
    <property type="protein sequence ID" value="PKQ68413.1"/>
    <property type="molecule type" value="Genomic_DNA"/>
</dbReference>
<feature type="domain" description="Aminotransferase class I/classII large" evidence="5">
    <location>
        <begin position="32"/>
        <end position="381"/>
    </location>
</feature>
<dbReference type="SUPFAM" id="SSF53383">
    <property type="entry name" value="PLP-dependent transferases"/>
    <property type="match status" value="1"/>
</dbReference>
<dbReference type="RefSeq" id="WP_101308573.1">
    <property type="nucleotide sequence ID" value="NZ_MVDE01000004.1"/>
</dbReference>
<dbReference type="InterPro" id="IPR050881">
    <property type="entry name" value="LL-DAP_aminotransferase"/>
</dbReference>
<evidence type="ECO:0000256" key="2">
    <source>
        <dbReference type="ARBA" id="ARBA00022576"/>
    </source>
</evidence>
<dbReference type="InterPro" id="IPR015422">
    <property type="entry name" value="PyrdxlP-dep_Trfase_small"/>
</dbReference>
<keyword evidence="7" id="KW-1185">Reference proteome</keyword>
<name>A0A2N3IDT9_9BACT</name>
<evidence type="ECO:0000256" key="4">
    <source>
        <dbReference type="RuleBase" id="RU000481"/>
    </source>
</evidence>
<dbReference type="InterPro" id="IPR004839">
    <property type="entry name" value="Aminotransferase_I/II_large"/>
</dbReference>
<dbReference type="PROSITE" id="PS00105">
    <property type="entry name" value="AA_TRANSFER_CLASS_1"/>
    <property type="match status" value="1"/>
</dbReference>
<comment type="caution">
    <text evidence="6">The sequence shown here is derived from an EMBL/GenBank/DDBJ whole genome shotgun (WGS) entry which is preliminary data.</text>
</comment>
<proteinExistence type="inferred from homology"/>
<dbReference type="Proteomes" id="UP000233618">
    <property type="component" value="Unassembled WGS sequence"/>
</dbReference>
<evidence type="ECO:0000313" key="6">
    <source>
        <dbReference type="EMBL" id="PKQ68413.1"/>
    </source>
</evidence>
<comment type="cofactor">
    <cofactor evidence="1 4">
        <name>pyridoxal 5'-phosphate</name>
        <dbReference type="ChEBI" id="CHEBI:597326"/>
    </cofactor>
</comment>
<dbReference type="EC" id="2.6.1.-" evidence="4"/>
<evidence type="ECO:0000313" key="7">
    <source>
        <dbReference type="Proteomes" id="UP000233618"/>
    </source>
</evidence>
<dbReference type="PANTHER" id="PTHR42832:SF3">
    <property type="entry name" value="L-GLUTAMINE--4-(METHYLSULFANYL)-2-OXOBUTANOATE AMINOTRANSFERASE"/>
    <property type="match status" value="1"/>
</dbReference>
<dbReference type="Gene3D" id="3.40.640.10">
    <property type="entry name" value="Type I PLP-dependent aspartate aminotransferase-like (Major domain)"/>
    <property type="match status" value="1"/>
</dbReference>
<evidence type="ECO:0000259" key="5">
    <source>
        <dbReference type="Pfam" id="PF00155"/>
    </source>
</evidence>
<accession>A0A2N3IDT9</accession>